<evidence type="ECO:0000313" key="4">
    <source>
        <dbReference type="EMBL" id="VUF12963.1"/>
    </source>
</evidence>
<evidence type="ECO:0000256" key="1">
    <source>
        <dbReference type="ARBA" id="ARBA00006226"/>
    </source>
</evidence>
<dbReference type="EMBL" id="BPQI01000120">
    <property type="protein sequence ID" value="GJD57795.1"/>
    <property type="molecule type" value="Genomic_DNA"/>
</dbReference>
<proteinExistence type="inferred from homology"/>
<organism evidence="4 5">
    <name type="scientific">Methylobacterium dankookense</name>
    <dbReference type="NCBI Taxonomy" id="560405"/>
    <lineage>
        <taxon>Bacteria</taxon>
        <taxon>Pseudomonadati</taxon>
        <taxon>Pseudomonadota</taxon>
        <taxon>Alphaproteobacteria</taxon>
        <taxon>Hyphomicrobiales</taxon>
        <taxon>Methylobacteriaceae</taxon>
        <taxon>Methylobacterium</taxon>
    </lineage>
</organism>
<dbReference type="Proteomes" id="UP000401717">
    <property type="component" value="Unassembled WGS sequence"/>
</dbReference>
<dbReference type="InterPro" id="IPR035093">
    <property type="entry name" value="RelE/ParE_toxin_dom_sf"/>
</dbReference>
<evidence type="ECO:0000313" key="5">
    <source>
        <dbReference type="Proteomes" id="UP000401717"/>
    </source>
</evidence>
<evidence type="ECO:0000313" key="6">
    <source>
        <dbReference type="Proteomes" id="UP001055303"/>
    </source>
</evidence>
<gene>
    <name evidence="4" type="primary">relE2_2</name>
    <name evidence="3" type="ORF">IFDJLNFL_3708</name>
    <name evidence="4" type="ORF">MTDSW087_02658</name>
</gene>
<evidence type="ECO:0000256" key="2">
    <source>
        <dbReference type="ARBA" id="ARBA00022649"/>
    </source>
</evidence>
<dbReference type="Pfam" id="PF05016">
    <property type="entry name" value="ParE_toxin"/>
    <property type="match status" value="1"/>
</dbReference>
<sequence>MRPVVLSWHARADLREIAAFIAADDPARAARFVTELRARCQSLSHHPMQDRPAPEIDPDLRILVFRAYLILHRVHDDTVRIDRVVHAARDLSALWPHD</sequence>
<dbReference type="Proteomes" id="UP001055303">
    <property type="component" value="Unassembled WGS sequence"/>
</dbReference>
<comment type="similarity">
    <text evidence="1">Belongs to the RelE toxin family.</text>
</comment>
<dbReference type="AlphaFoldDB" id="A0A564FXU4"/>
<protein>
    <submittedName>
        <fullName evidence="4">Toxin RelE2</fullName>
    </submittedName>
</protein>
<keyword evidence="2" id="KW-1277">Toxin-antitoxin system</keyword>
<name>A0A564FXU4_9HYPH</name>
<reference evidence="3" key="2">
    <citation type="journal article" date="2021" name="Front. Microbiol.">
        <title>Comprehensive Comparative Genomics and Phenotyping of Methylobacterium Species.</title>
        <authorList>
            <person name="Alessa O."/>
            <person name="Ogura Y."/>
            <person name="Fujitani Y."/>
            <person name="Takami H."/>
            <person name="Hayashi T."/>
            <person name="Sahin N."/>
            <person name="Tani A."/>
        </authorList>
    </citation>
    <scope>NUCLEOTIDE SEQUENCE</scope>
    <source>
        <strain evidence="3">DSM 22415</strain>
    </source>
</reference>
<dbReference type="PANTHER" id="PTHR33755">
    <property type="entry name" value="TOXIN PARE1-RELATED"/>
    <property type="match status" value="1"/>
</dbReference>
<dbReference type="EMBL" id="CABFVH010000015">
    <property type="protein sequence ID" value="VUF12963.1"/>
    <property type="molecule type" value="Genomic_DNA"/>
</dbReference>
<evidence type="ECO:0000313" key="3">
    <source>
        <dbReference type="EMBL" id="GJD57795.1"/>
    </source>
</evidence>
<accession>A0A564FXU4</accession>
<keyword evidence="6" id="KW-1185">Reference proteome</keyword>
<dbReference type="InterPro" id="IPR007712">
    <property type="entry name" value="RelE/ParE_toxin"/>
</dbReference>
<dbReference type="Gene3D" id="3.30.2310.20">
    <property type="entry name" value="RelE-like"/>
    <property type="match status" value="1"/>
</dbReference>
<reference evidence="3" key="3">
    <citation type="submission" date="2021-08" db="EMBL/GenBank/DDBJ databases">
        <authorList>
            <person name="Tani A."/>
            <person name="Ola A."/>
            <person name="Ogura Y."/>
            <person name="Katsura K."/>
            <person name="Hayashi T."/>
        </authorList>
    </citation>
    <scope>NUCLEOTIDE SEQUENCE</scope>
    <source>
        <strain evidence="3">DSM 22415</strain>
    </source>
</reference>
<dbReference type="RefSeq" id="WP_186383831.1">
    <property type="nucleotide sequence ID" value="NZ_BPQI01000120.1"/>
</dbReference>
<dbReference type="PANTHER" id="PTHR33755:SF6">
    <property type="entry name" value="PLASMID STABILIZATION SYSTEM PROTEIN"/>
    <property type="match status" value="1"/>
</dbReference>
<reference evidence="4 5" key="1">
    <citation type="submission" date="2019-06" db="EMBL/GenBank/DDBJ databases">
        <authorList>
            <person name="Rodrigo-Torres L."/>
            <person name="Arahal R. D."/>
            <person name="Lucena T."/>
        </authorList>
    </citation>
    <scope>NUCLEOTIDE SEQUENCE [LARGE SCALE GENOMIC DNA]</scope>
    <source>
        <strain evidence="4 5">SW08-7</strain>
    </source>
</reference>
<dbReference type="InterPro" id="IPR051803">
    <property type="entry name" value="TA_system_RelE-like_toxin"/>
</dbReference>